<sequence>MTHQNNNFWADADRNPRLSRPTHPLARRLGVVAVAVALCIPVARALGDNSPAPVPGGAGAVAVLEPGREPEPTTTVATLPAVVEVSEPVATLAPAPQVVEANVVVQPEVKTPQCGAKFNVQLGDSWSLLADYAGVGTRELLQVNRANARTVIVPGDELCVPSGARMRRPAPVVTTQPARQASSPKPVVVVAAKRFTVAQSTQIIRDVFPDALEKRALEIVQRETHTNAAAYNFCCYGLFQIHFQAHKSWLTAIGVTNPSQLLDAGTNARAALTLYKRSNSWAAWN</sequence>
<dbReference type="Pfam" id="PF01476">
    <property type="entry name" value="LysM"/>
    <property type="match status" value="1"/>
</dbReference>
<accession>A0A6J7UP92</accession>
<evidence type="ECO:0000313" key="3">
    <source>
        <dbReference type="EMBL" id="CAB5067685.1"/>
    </source>
</evidence>
<feature type="region of interest" description="Disordered" evidence="1">
    <location>
        <begin position="1"/>
        <end position="21"/>
    </location>
</feature>
<dbReference type="InterPro" id="IPR036779">
    <property type="entry name" value="LysM_dom_sf"/>
</dbReference>
<dbReference type="EMBL" id="CAFBQU010000064">
    <property type="protein sequence ID" value="CAB5067685.1"/>
    <property type="molecule type" value="Genomic_DNA"/>
</dbReference>
<dbReference type="AlphaFoldDB" id="A0A6J7UP92"/>
<dbReference type="InterPro" id="IPR018392">
    <property type="entry name" value="LysM"/>
</dbReference>
<organism evidence="3">
    <name type="scientific">freshwater metagenome</name>
    <dbReference type="NCBI Taxonomy" id="449393"/>
    <lineage>
        <taxon>unclassified sequences</taxon>
        <taxon>metagenomes</taxon>
        <taxon>ecological metagenomes</taxon>
    </lineage>
</organism>
<dbReference type="PROSITE" id="PS51782">
    <property type="entry name" value="LYSM"/>
    <property type="match status" value="1"/>
</dbReference>
<evidence type="ECO:0000256" key="1">
    <source>
        <dbReference type="SAM" id="MobiDB-lite"/>
    </source>
</evidence>
<dbReference type="Gene3D" id="3.10.350.10">
    <property type="entry name" value="LysM domain"/>
    <property type="match status" value="1"/>
</dbReference>
<feature type="domain" description="LysM" evidence="2">
    <location>
        <begin position="116"/>
        <end position="160"/>
    </location>
</feature>
<protein>
    <submittedName>
        <fullName evidence="3">Unannotated protein</fullName>
    </submittedName>
</protein>
<name>A0A6J7UP92_9ZZZZ</name>
<proteinExistence type="predicted"/>
<reference evidence="3" key="1">
    <citation type="submission" date="2020-05" db="EMBL/GenBank/DDBJ databases">
        <authorList>
            <person name="Chiriac C."/>
            <person name="Salcher M."/>
            <person name="Ghai R."/>
            <person name="Kavagutti S V."/>
        </authorList>
    </citation>
    <scope>NUCLEOTIDE SEQUENCE</scope>
</reference>
<dbReference type="SUPFAM" id="SSF54106">
    <property type="entry name" value="LysM domain"/>
    <property type="match status" value="1"/>
</dbReference>
<gene>
    <name evidence="3" type="ORF">UFOPK4347_01545</name>
</gene>
<evidence type="ECO:0000259" key="2">
    <source>
        <dbReference type="PROSITE" id="PS51782"/>
    </source>
</evidence>